<dbReference type="PANTHER" id="PTHR30193:SF18">
    <property type="entry name" value="OSMOPROTECTIVE COMPOUNDS UPTAKE PERMEASE PROTEIN GGTC"/>
    <property type="match status" value="1"/>
</dbReference>
<evidence type="ECO:0000313" key="9">
    <source>
        <dbReference type="EMBL" id="TWE19881.1"/>
    </source>
</evidence>
<evidence type="ECO:0000256" key="3">
    <source>
        <dbReference type="ARBA" id="ARBA00022475"/>
    </source>
</evidence>
<dbReference type="InterPro" id="IPR000515">
    <property type="entry name" value="MetI-like"/>
</dbReference>
<evidence type="ECO:0000256" key="7">
    <source>
        <dbReference type="RuleBase" id="RU363032"/>
    </source>
</evidence>
<organism evidence="9 10">
    <name type="scientific">Kitasatospora atroaurantiaca</name>
    <dbReference type="NCBI Taxonomy" id="285545"/>
    <lineage>
        <taxon>Bacteria</taxon>
        <taxon>Bacillati</taxon>
        <taxon>Actinomycetota</taxon>
        <taxon>Actinomycetes</taxon>
        <taxon>Kitasatosporales</taxon>
        <taxon>Streptomycetaceae</taxon>
        <taxon>Kitasatospora</taxon>
    </lineage>
</organism>
<dbReference type="PANTHER" id="PTHR30193">
    <property type="entry name" value="ABC TRANSPORTER PERMEASE PROTEIN"/>
    <property type="match status" value="1"/>
</dbReference>
<feature type="domain" description="ABC transmembrane type-1" evidence="8">
    <location>
        <begin position="106"/>
        <end position="324"/>
    </location>
</feature>
<feature type="transmembrane region" description="Helical" evidence="7">
    <location>
        <begin position="305"/>
        <end position="324"/>
    </location>
</feature>
<evidence type="ECO:0000256" key="1">
    <source>
        <dbReference type="ARBA" id="ARBA00004651"/>
    </source>
</evidence>
<keyword evidence="10" id="KW-1185">Reference proteome</keyword>
<keyword evidence="4 7" id="KW-0812">Transmembrane</keyword>
<dbReference type="CDD" id="cd06261">
    <property type="entry name" value="TM_PBP2"/>
    <property type="match status" value="1"/>
</dbReference>
<dbReference type="SUPFAM" id="SSF161098">
    <property type="entry name" value="MetI-like"/>
    <property type="match status" value="1"/>
</dbReference>
<dbReference type="Pfam" id="PF00528">
    <property type="entry name" value="BPD_transp_1"/>
    <property type="match status" value="1"/>
</dbReference>
<feature type="transmembrane region" description="Helical" evidence="7">
    <location>
        <begin position="243"/>
        <end position="265"/>
    </location>
</feature>
<dbReference type="InterPro" id="IPR051393">
    <property type="entry name" value="ABC_transporter_permease"/>
</dbReference>
<dbReference type="AlphaFoldDB" id="A0A561EWA4"/>
<dbReference type="InterPro" id="IPR035906">
    <property type="entry name" value="MetI-like_sf"/>
</dbReference>
<evidence type="ECO:0000313" key="10">
    <source>
        <dbReference type="Proteomes" id="UP000318416"/>
    </source>
</evidence>
<dbReference type="Proteomes" id="UP000318416">
    <property type="component" value="Unassembled WGS sequence"/>
</dbReference>
<dbReference type="EMBL" id="VIVR01000001">
    <property type="protein sequence ID" value="TWE19881.1"/>
    <property type="molecule type" value="Genomic_DNA"/>
</dbReference>
<feature type="transmembrane region" description="Helical" evidence="7">
    <location>
        <begin position="50"/>
        <end position="72"/>
    </location>
</feature>
<dbReference type="OrthoDB" id="9805974at2"/>
<keyword evidence="2 7" id="KW-0813">Transport</keyword>
<comment type="subcellular location">
    <subcellularLocation>
        <location evidence="1 7">Cell membrane</location>
        <topology evidence="1 7">Multi-pass membrane protein</topology>
    </subcellularLocation>
</comment>
<dbReference type="PROSITE" id="PS50928">
    <property type="entry name" value="ABC_TM1"/>
    <property type="match status" value="1"/>
</dbReference>
<keyword evidence="6 7" id="KW-0472">Membrane</keyword>
<keyword evidence="3" id="KW-1003">Cell membrane</keyword>
<dbReference type="Gene3D" id="1.10.3720.10">
    <property type="entry name" value="MetI-like"/>
    <property type="match status" value="1"/>
</dbReference>
<keyword evidence="5 7" id="KW-1133">Transmembrane helix</keyword>
<dbReference type="GO" id="GO:0005886">
    <property type="term" value="C:plasma membrane"/>
    <property type="evidence" value="ECO:0007669"/>
    <property type="project" value="UniProtKB-SubCell"/>
</dbReference>
<evidence type="ECO:0000256" key="2">
    <source>
        <dbReference type="ARBA" id="ARBA00022448"/>
    </source>
</evidence>
<reference evidence="9 10" key="1">
    <citation type="submission" date="2019-06" db="EMBL/GenBank/DDBJ databases">
        <title>Sequencing the genomes of 1000 actinobacteria strains.</title>
        <authorList>
            <person name="Klenk H.-P."/>
        </authorList>
    </citation>
    <scope>NUCLEOTIDE SEQUENCE [LARGE SCALE GENOMIC DNA]</scope>
    <source>
        <strain evidence="9 10">DSM 41649</strain>
    </source>
</reference>
<evidence type="ECO:0000256" key="5">
    <source>
        <dbReference type="ARBA" id="ARBA00022989"/>
    </source>
</evidence>
<accession>A0A561EWA4</accession>
<evidence type="ECO:0000259" key="8">
    <source>
        <dbReference type="PROSITE" id="PS50928"/>
    </source>
</evidence>
<protein>
    <submittedName>
        <fullName evidence="9">Carbohydrate ABC transporter membrane protein 1 (CUT1 family)</fullName>
    </submittedName>
</protein>
<comment type="caution">
    <text evidence="9">The sequence shown here is derived from an EMBL/GenBank/DDBJ whole genome shotgun (WGS) entry which is preliminary data.</text>
</comment>
<gene>
    <name evidence="9" type="ORF">FB465_5018</name>
</gene>
<dbReference type="RefSeq" id="WP_145793953.1">
    <property type="nucleotide sequence ID" value="NZ_BAAABR010000003.1"/>
</dbReference>
<comment type="similarity">
    <text evidence="7">Belongs to the binding-protein-dependent transport system permease family.</text>
</comment>
<evidence type="ECO:0000256" key="4">
    <source>
        <dbReference type="ARBA" id="ARBA00022692"/>
    </source>
</evidence>
<proteinExistence type="inferred from homology"/>
<evidence type="ECO:0000256" key="6">
    <source>
        <dbReference type="ARBA" id="ARBA00023136"/>
    </source>
</evidence>
<feature type="transmembrane region" description="Helical" evidence="7">
    <location>
        <begin position="200"/>
        <end position="222"/>
    </location>
</feature>
<feature type="transmembrane region" description="Helical" evidence="7">
    <location>
        <begin position="20"/>
        <end position="38"/>
    </location>
</feature>
<sequence length="333" mass="36321">MPTALLADSAWTDATIKLGNSFGAIAGFLGILLVVFFAAGRASGRLSRPLAIGIFLGPAVLLLIVGLVAPLVRTVYLSFYNDDSTRFLGGKNYGWALTTDSIHTVLLNTLLWLVIAPLAATGLGLVLALLVERMRRQALYKSLIFMPMAVSLVGASIIWKFVYEARDSSQQQIGLLSQLAISLGWEHPPNWILSQPLNNFLLMAVMVWVQTGFAMVVLSAAIKAIPDEVTEAARLDGARGLQLFWYVTVPMIRTTLVVVLTTVMITTLKAFDIVRTMTGGNFGTQVLANEMYSQSFVQFNVGRGSALAVILFLAVLPLVAYNIVQLRKERETR</sequence>
<feature type="transmembrane region" description="Helical" evidence="7">
    <location>
        <begin position="110"/>
        <end position="131"/>
    </location>
</feature>
<dbReference type="GO" id="GO:0055085">
    <property type="term" value="P:transmembrane transport"/>
    <property type="evidence" value="ECO:0007669"/>
    <property type="project" value="InterPro"/>
</dbReference>
<name>A0A561EWA4_9ACTN</name>
<feature type="transmembrane region" description="Helical" evidence="7">
    <location>
        <begin position="143"/>
        <end position="162"/>
    </location>
</feature>